<evidence type="ECO:0000313" key="2">
    <source>
        <dbReference type="Proteomes" id="UP001597427"/>
    </source>
</evidence>
<evidence type="ECO:0000313" key="1">
    <source>
        <dbReference type="EMBL" id="MFD2729176.1"/>
    </source>
</evidence>
<keyword evidence="2" id="KW-1185">Reference proteome</keyword>
<dbReference type="RefSeq" id="WP_379981289.1">
    <property type="nucleotide sequence ID" value="NZ_JBHUMO010000044.1"/>
</dbReference>
<reference evidence="2" key="1">
    <citation type="journal article" date="2019" name="Int. J. Syst. Evol. Microbiol.">
        <title>The Global Catalogue of Microorganisms (GCM) 10K type strain sequencing project: providing services to taxonomists for standard genome sequencing and annotation.</title>
        <authorList>
            <consortium name="The Broad Institute Genomics Platform"/>
            <consortium name="The Broad Institute Genome Sequencing Center for Infectious Disease"/>
            <person name="Wu L."/>
            <person name="Ma J."/>
        </authorList>
    </citation>
    <scope>NUCLEOTIDE SEQUENCE [LARGE SCALE GENOMIC DNA]</scope>
    <source>
        <strain evidence="2">TISTR 932</strain>
    </source>
</reference>
<dbReference type="Proteomes" id="UP001597427">
    <property type="component" value="Unassembled WGS sequence"/>
</dbReference>
<accession>A0ABW5TIP1</accession>
<proteinExistence type="predicted"/>
<gene>
    <name evidence="1" type="ORF">ACFSR0_07045</name>
</gene>
<sequence length="51" mass="5816">MWVGCTTKTPTETQQKTNTTPTLYSLKEQKEVLKGLPEFYSLAFSTTTKEK</sequence>
<organism evidence="1 2">
    <name type="scientific">Enterococcus camelliae</name>
    <dbReference type="NCBI Taxonomy" id="453959"/>
    <lineage>
        <taxon>Bacteria</taxon>
        <taxon>Bacillati</taxon>
        <taxon>Bacillota</taxon>
        <taxon>Bacilli</taxon>
        <taxon>Lactobacillales</taxon>
        <taxon>Enterococcaceae</taxon>
        <taxon>Enterococcus</taxon>
    </lineage>
</organism>
<name>A0ABW5TIP1_9ENTE</name>
<protein>
    <submittedName>
        <fullName evidence="1">Uncharacterized protein</fullName>
    </submittedName>
</protein>
<comment type="caution">
    <text evidence="1">The sequence shown here is derived from an EMBL/GenBank/DDBJ whole genome shotgun (WGS) entry which is preliminary data.</text>
</comment>
<dbReference type="EMBL" id="JBHUMO010000044">
    <property type="protein sequence ID" value="MFD2729176.1"/>
    <property type="molecule type" value="Genomic_DNA"/>
</dbReference>